<gene>
    <name evidence="2" type="ORF">Dsin_029143</name>
</gene>
<keyword evidence="1" id="KW-0732">Signal</keyword>
<dbReference type="Proteomes" id="UP001281410">
    <property type="component" value="Unassembled WGS sequence"/>
</dbReference>
<proteinExistence type="predicted"/>
<dbReference type="PANTHER" id="PTHR33116:SF78">
    <property type="entry name" value="OS12G0587133 PROTEIN"/>
    <property type="match status" value="1"/>
</dbReference>
<comment type="caution">
    <text evidence="2">The sequence shown here is derived from an EMBL/GenBank/DDBJ whole genome shotgun (WGS) entry which is preliminary data.</text>
</comment>
<dbReference type="PANTHER" id="PTHR33116">
    <property type="entry name" value="REVERSE TRANSCRIPTASE ZINC-BINDING DOMAIN-CONTAINING PROTEIN-RELATED-RELATED"/>
    <property type="match status" value="1"/>
</dbReference>
<evidence type="ECO:0008006" key="4">
    <source>
        <dbReference type="Google" id="ProtNLM"/>
    </source>
</evidence>
<feature type="chain" id="PRO_5042121678" description="Reverse transcriptase zinc-binding domain-containing protein" evidence="1">
    <location>
        <begin position="25"/>
        <end position="243"/>
    </location>
</feature>
<evidence type="ECO:0000313" key="2">
    <source>
        <dbReference type="EMBL" id="KAK3189582.1"/>
    </source>
</evidence>
<evidence type="ECO:0000313" key="3">
    <source>
        <dbReference type="Proteomes" id="UP001281410"/>
    </source>
</evidence>
<dbReference type="EMBL" id="JANJYJ010000009">
    <property type="protein sequence ID" value="KAK3189582.1"/>
    <property type="molecule type" value="Genomic_DNA"/>
</dbReference>
<accession>A0AAE0DW79</accession>
<keyword evidence="3" id="KW-1185">Reference proteome</keyword>
<organism evidence="2 3">
    <name type="scientific">Dipteronia sinensis</name>
    <dbReference type="NCBI Taxonomy" id="43782"/>
    <lineage>
        <taxon>Eukaryota</taxon>
        <taxon>Viridiplantae</taxon>
        <taxon>Streptophyta</taxon>
        <taxon>Embryophyta</taxon>
        <taxon>Tracheophyta</taxon>
        <taxon>Spermatophyta</taxon>
        <taxon>Magnoliopsida</taxon>
        <taxon>eudicotyledons</taxon>
        <taxon>Gunneridae</taxon>
        <taxon>Pentapetalae</taxon>
        <taxon>rosids</taxon>
        <taxon>malvids</taxon>
        <taxon>Sapindales</taxon>
        <taxon>Sapindaceae</taxon>
        <taxon>Hippocastanoideae</taxon>
        <taxon>Acereae</taxon>
        <taxon>Dipteronia</taxon>
    </lineage>
</organism>
<protein>
    <recommendedName>
        <fullName evidence="4">Reverse transcriptase zinc-binding domain-containing protein</fullName>
    </recommendedName>
</protein>
<evidence type="ECO:0000256" key="1">
    <source>
        <dbReference type="SAM" id="SignalP"/>
    </source>
</evidence>
<reference evidence="2" key="1">
    <citation type="journal article" date="2023" name="Plant J.">
        <title>Genome sequences and population genomics provide insights into the demographic history, inbreeding, and mutation load of two 'living fossil' tree species of Dipteronia.</title>
        <authorList>
            <person name="Feng Y."/>
            <person name="Comes H.P."/>
            <person name="Chen J."/>
            <person name="Zhu S."/>
            <person name="Lu R."/>
            <person name="Zhang X."/>
            <person name="Li P."/>
            <person name="Qiu J."/>
            <person name="Olsen K.M."/>
            <person name="Qiu Y."/>
        </authorList>
    </citation>
    <scope>NUCLEOTIDE SEQUENCE</scope>
    <source>
        <strain evidence="2">NBL</strain>
    </source>
</reference>
<name>A0AAE0DW79_9ROSI</name>
<dbReference type="AlphaFoldDB" id="A0AAE0DW79"/>
<feature type="signal peptide" evidence="1">
    <location>
        <begin position="1"/>
        <end position="24"/>
    </location>
</feature>
<sequence>MTVDSNSSTFLAIMLARFLSGSEGYLVETLLILWKVVDGNCRGEKVAWSDICLPKNKGGLGIKDLISWNKALMIRYIWNLVHGSNNLWTTWIKTYHLKGRSIWEVTAPQMCSWNWRKLLKLHPIAHPMIRHIIGNGLDTSLWFDNWHPDGPIHLKWSSRVIYDAGLLKKAKVGSIVHGEQWVWPCSMSIDLLEIKNYMPSYNPNSSLEDCIKWLPTPDGIYCVASTMASLKTPHHLVPWFELV</sequence>